<evidence type="ECO:0000256" key="6">
    <source>
        <dbReference type="RuleBase" id="RU366034"/>
    </source>
</evidence>
<dbReference type="Proteomes" id="UP000218811">
    <property type="component" value="Unassembled WGS sequence"/>
</dbReference>
<keyword evidence="3 6" id="KW-0479">Metal-binding</keyword>
<proteinExistence type="inferred from homology"/>
<evidence type="ECO:0000256" key="4">
    <source>
        <dbReference type="ARBA" id="ARBA00022842"/>
    </source>
</evidence>
<keyword evidence="8" id="KW-1185">Reference proteome</keyword>
<dbReference type="AlphaFoldDB" id="A0A2H3IXZ4"/>
<protein>
    <recommendedName>
        <fullName evidence="6">Terpene synthase</fullName>
        <ecNumber evidence="6">4.2.3.-</ecNumber>
    </recommendedName>
</protein>
<keyword evidence="4 6" id="KW-0460">Magnesium</keyword>
<organism evidence="7 8">
    <name type="scientific">Wolfiporia cocos (strain MD-104)</name>
    <name type="common">Brown rot fungus</name>
    <dbReference type="NCBI Taxonomy" id="742152"/>
    <lineage>
        <taxon>Eukaryota</taxon>
        <taxon>Fungi</taxon>
        <taxon>Dikarya</taxon>
        <taxon>Basidiomycota</taxon>
        <taxon>Agaricomycotina</taxon>
        <taxon>Agaricomycetes</taxon>
        <taxon>Polyporales</taxon>
        <taxon>Phaeolaceae</taxon>
        <taxon>Wolfiporia</taxon>
    </lineage>
</organism>
<dbReference type="OMA" id="QKRFQRH"/>
<evidence type="ECO:0000313" key="7">
    <source>
        <dbReference type="EMBL" id="PCH34836.1"/>
    </source>
</evidence>
<dbReference type="InterPro" id="IPR008949">
    <property type="entry name" value="Isoprenoid_synthase_dom_sf"/>
</dbReference>
<dbReference type="Gene3D" id="1.10.600.10">
    <property type="entry name" value="Farnesyl Diphosphate Synthase"/>
    <property type="match status" value="2"/>
</dbReference>
<evidence type="ECO:0000313" key="8">
    <source>
        <dbReference type="Proteomes" id="UP000218811"/>
    </source>
</evidence>
<evidence type="ECO:0000256" key="5">
    <source>
        <dbReference type="ARBA" id="ARBA00023239"/>
    </source>
</evidence>
<dbReference type="EC" id="4.2.3.-" evidence="6"/>
<comment type="similarity">
    <text evidence="2 6">Belongs to the terpene synthase family.</text>
</comment>
<evidence type="ECO:0000256" key="3">
    <source>
        <dbReference type="ARBA" id="ARBA00022723"/>
    </source>
</evidence>
<dbReference type="GO" id="GO:0010333">
    <property type="term" value="F:terpene synthase activity"/>
    <property type="evidence" value="ECO:0007669"/>
    <property type="project" value="InterPro"/>
</dbReference>
<dbReference type="PANTHER" id="PTHR35201">
    <property type="entry name" value="TERPENE SYNTHASE"/>
    <property type="match status" value="1"/>
</dbReference>
<name>A0A2H3IXZ4_WOLCO</name>
<dbReference type="OrthoDB" id="2861623at2759"/>
<reference evidence="7 8" key="1">
    <citation type="journal article" date="2012" name="Science">
        <title>The Paleozoic origin of enzymatic lignin decomposition reconstructed from 31 fungal genomes.</title>
        <authorList>
            <person name="Floudas D."/>
            <person name="Binder M."/>
            <person name="Riley R."/>
            <person name="Barry K."/>
            <person name="Blanchette R.A."/>
            <person name="Henrissat B."/>
            <person name="Martinez A.T."/>
            <person name="Otillar R."/>
            <person name="Spatafora J.W."/>
            <person name="Yadav J.S."/>
            <person name="Aerts A."/>
            <person name="Benoit I."/>
            <person name="Boyd A."/>
            <person name="Carlson A."/>
            <person name="Copeland A."/>
            <person name="Coutinho P.M."/>
            <person name="de Vries R.P."/>
            <person name="Ferreira P."/>
            <person name="Findley K."/>
            <person name="Foster B."/>
            <person name="Gaskell J."/>
            <person name="Glotzer D."/>
            <person name="Gorecki P."/>
            <person name="Heitman J."/>
            <person name="Hesse C."/>
            <person name="Hori C."/>
            <person name="Igarashi K."/>
            <person name="Jurgens J.A."/>
            <person name="Kallen N."/>
            <person name="Kersten P."/>
            <person name="Kohler A."/>
            <person name="Kuees U."/>
            <person name="Kumar T.K.A."/>
            <person name="Kuo A."/>
            <person name="LaButti K."/>
            <person name="Larrondo L.F."/>
            <person name="Lindquist E."/>
            <person name="Ling A."/>
            <person name="Lombard V."/>
            <person name="Lucas S."/>
            <person name="Lundell T."/>
            <person name="Martin R."/>
            <person name="McLaughlin D.J."/>
            <person name="Morgenstern I."/>
            <person name="Morin E."/>
            <person name="Murat C."/>
            <person name="Nagy L.G."/>
            <person name="Nolan M."/>
            <person name="Ohm R.A."/>
            <person name="Patyshakuliyeva A."/>
            <person name="Rokas A."/>
            <person name="Ruiz-Duenas F.J."/>
            <person name="Sabat G."/>
            <person name="Salamov A."/>
            <person name="Samejima M."/>
            <person name="Schmutz J."/>
            <person name="Slot J.C."/>
            <person name="St John F."/>
            <person name="Stenlid J."/>
            <person name="Sun H."/>
            <person name="Sun S."/>
            <person name="Syed K."/>
            <person name="Tsang A."/>
            <person name="Wiebenga A."/>
            <person name="Young D."/>
            <person name="Pisabarro A."/>
            <person name="Eastwood D.C."/>
            <person name="Martin F."/>
            <person name="Cullen D."/>
            <person name="Grigoriev I.V."/>
            <person name="Hibbett D.S."/>
        </authorList>
    </citation>
    <scope>NUCLEOTIDE SEQUENCE [LARGE SCALE GENOMIC DNA]</scope>
    <source>
        <strain evidence="7 8">MD-104</strain>
    </source>
</reference>
<sequence>MSTRIKLPLLVSFCQSLELRTNRHCRAVADDCANWVQRNRFLGEDELRALPGLQLGLFASLSYPTCDRTQLQNITYLLVVLGHFVHASPIRNNTAADSAFDQLWACLIRSTSAVWQQRFQRHYQAFRGARALSATDNEQLVIPDLESYVALRRDSSGVKILLDLIEYSAGLRIPDRIYAAPMLQQLRTDVCNIISWSTDIASYVRQHSDRHNLVVVLMAQRRLTAQGAVTAAGRLVKETIANFFANEASLLAQSFGHADADVRRYAQGLRDCIVGSTHWLYETDWFFGENAEDVRELGWVFLSPN</sequence>
<dbReference type="EMBL" id="KB467832">
    <property type="protein sequence ID" value="PCH34836.1"/>
    <property type="molecule type" value="Genomic_DNA"/>
</dbReference>
<evidence type="ECO:0000256" key="1">
    <source>
        <dbReference type="ARBA" id="ARBA00001946"/>
    </source>
</evidence>
<dbReference type="InterPro" id="IPR034686">
    <property type="entry name" value="Terpene_cyclase-like_2"/>
</dbReference>
<evidence type="ECO:0000256" key="2">
    <source>
        <dbReference type="ARBA" id="ARBA00006333"/>
    </source>
</evidence>
<keyword evidence="5 6" id="KW-0456">Lyase</keyword>
<accession>A0A2H3IXZ4</accession>
<dbReference type="GO" id="GO:0046872">
    <property type="term" value="F:metal ion binding"/>
    <property type="evidence" value="ECO:0007669"/>
    <property type="project" value="UniProtKB-KW"/>
</dbReference>
<gene>
    <name evidence="7" type="ORF">WOLCODRAFT_145531</name>
</gene>
<dbReference type="PANTHER" id="PTHR35201:SF4">
    <property type="entry name" value="BETA-PINACENE SYNTHASE-RELATED"/>
    <property type="match status" value="1"/>
</dbReference>
<dbReference type="GO" id="GO:0008299">
    <property type="term" value="P:isoprenoid biosynthetic process"/>
    <property type="evidence" value="ECO:0007669"/>
    <property type="project" value="UniProtKB-ARBA"/>
</dbReference>
<comment type="cofactor">
    <cofactor evidence="1 6">
        <name>Mg(2+)</name>
        <dbReference type="ChEBI" id="CHEBI:18420"/>
    </cofactor>
</comment>
<dbReference type="SUPFAM" id="SSF48576">
    <property type="entry name" value="Terpenoid synthases"/>
    <property type="match status" value="1"/>
</dbReference>
<dbReference type="Pfam" id="PF19086">
    <property type="entry name" value="Terpene_syn_C_2"/>
    <property type="match status" value="1"/>
</dbReference>